<evidence type="ECO:0000259" key="2">
    <source>
        <dbReference type="Pfam" id="PF06445"/>
    </source>
</evidence>
<dbReference type="RefSeq" id="WP_062290394.1">
    <property type="nucleotide sequence ID" value="NZ_CP013200.1"/>
</dbReference>
<sequence length="226" mass="24575">MDKYDVKKACKALYAPSAKEFSMVDVPMIRYLAIDGQGDPNVAPAYTQALEALYSASYALKFHSKKVLGRDFVVAPLEGLWWAQDMVAFTAGDGADRDKSGWDWTMMISQPQWITTDVVAEILEQVAAKKHLPGLAGIRVAELAEGLSVQILHIGPYDDEGPVLERLHHQFMPANNLAFNGKHHEIYLGDPRRAAPEKLQTILRQPVAPAGGANPAAPAGESAPSS</sequence>
<dbReference type="SUPFAM" id="SSF55136">
    <property type="entry name" value="Probable bacterial effector-binding domain"/>
    <property type="match status" value="1"/>
</dbReference>
<name>A0A0S2M1B7_9MICC</name>
<evidence type="ECO:0000256" key="1">
    <source>
        <dbReference type="SAM" id="MobiDB-lite"/>
    </source>
</evidence>
<dbReference type="OrthoDB" id="4772335at2"/>
<dbReference type="Pfam" id="PF06445">
    <property type="entry name" value="GyrI-like"/>
    <property type="match status" value="1"/>
</dbReference>
<feature type="region of interest" description="Disordered" evidence="1">
    <location>
        <begin position="205"/>
        <end position="226"/>
    </location>
</feature>
<organism evidence="3 4">
    <name type="scientific">Arthrobacter alpinus</name>
    <dbReference type="NCBI Taxonomy" id="656366"/>
    <lineage>
        <taxon>Bacteria</taxon>
        <taxon>Bacillati</taxon>
        <taxon>Actinomycetota</taxon>
        <taxon>Actinomycetes</taxon>
        <taxon>Micrococcales</taxon>
        <taxon>Micrococcaceae</taxon>
        <taxon>Arthrobacter</taxon>
    </lineage>
</organism>
<dbReference type="Proteomes" id="UP000059574">
    <property type="component" value="Chromosome"/>
</dbReference>
<feature type="domain" description="GyrI-like small molecule binding" evidence="2">
    <location>
        <begin position="20"/>
        <end position="203"/>
    </location>
</feature>
<gene>
    <name evidence="3" type="ORF">AS189_14475</name>
</gene>
<dbReference type="Gene3D" id="3.20.80.10">
    <property type="entry name" value="Regulatory factor, effector binding domain"/>
    <property type="match status" value="1"/>
</dbReference>
<protein>
    <recommendedName>
        <fullName evidence="2">GyrI-like small molecule binding domain-containing protein</fullName>
    </recommendedName>
</protein>
<dbReference type="AlphaFoldDB" id="A0A0S2M1B7"/>
<reference evidence="3 4" key="2">
    <citation type="journal article" date="2016" name="J. Biotechnol.">
        <title>Complete genome sequence of Arthrobacter alpinus ERGS4:06, a yellow pigmented bacterium tolerant to cold and radiations isolated from Sikkim Himalaya.</title>
        <authorList>
            <person name="Kumar R."/>
            <person name="Singh D."/>
            <person name="Swarnkar M.K."/>
            <person name="Singh A.K."/>
            <person name="Kumar S."/>
        </authorList>
    </citation>
    <scope>NUCLEOTIDE SEQUENCE [LARGE SCALE GENOMIC DNA]</scope>
    <source>
        <strain evidence="3 4">ERGS4:06</strain>
    </source>
</reference>
<dbReference type="InterPro" id="IPR011256">
    <property type="entry name" value="Reg_factor_effector_dom_sf"/>
</dbReference>
<proteinExistence type="predicted"/>
<evidence type="ECO:0000313" key="4">
    <source>
        <dbReference type="Proteomes" id="UP000059574"/>
    </source>
</evidence>
<dbReference type="InterPro" id="IPR029442">
    <property type="entry name" value="GyrI-like"/>
</dbReference>
<dbReference type="InterPro" id="IPR008319">
    <property type="entry name" value="GyrI-like_CCH_Lin2189-like"/>
</dbReference>
<dbReference type="EMBL" id="CP013200">
    <property type="protein sequence ID" value="ALO67476.1"/>
    <property type="molecule type" value="Genomic_DNA"/>
</dbReference>
<evidence type="ECO:0000313" key="3">
    <source>
        <dbReference type="EMBL" id="ALO67476.1"/>
    </source>
</evidence>
<accession>A0A0S2M1B7</accession>
<dbReference type="PIRSF" id="PIRSF031644">
    <property type="entry name" value="UCP031644"/>
    <property type="match status" value="1"/>
</dbReference>
<feature type="compositionally biased region" description="Low complexity" evidence="1">
    <location>
        <begin position="206"/>
        <end position="226"/>
    </location>
</feature>
<reference evidence="4" key="1">
    <citation type="submission" date="2015-11" db="EMBL/GenBank/DDBJ databases">
        <authorList>
            <person name="Kumar R."/>
            <person name="Singh D."/>
            <person name="Swarnkar M.K."/>
            <person name="Singh A.K."/>
            <person name="Kumar S."/>
        </authorList>
    </citation>
    <scope>NUCLEOTIDE SEQUENCE [LARGE SCALE GENOMIC DNA]</scope>
    <source>
        <strain evidence="4">ERGS4:06</strain>
    </source>
</reference>